<reference evidence="12 13" key="1">
    <citation type="submission" date="2018-02" db="EMBL/GenBank/DDBJ databases">
        <title>Genomic Encyclopedia of Archaeal and Bacterial Type Strains, Phase II (KMG-II): from individual species to whole genera.</title>
        <authorList>
            <person name="Goeker M."/>
        </authorList>
    </citation>
    <scope>NUCLEOTIDE SEQUENCE [LARGE SCALE GENOMIC DNA]</scope>
    <source>
        <strain evidence="12 13">DSM 3808</strain>
    </source>
</reference>
<feature type="transmembrane region" description="Helical" evidence="10">
    <location>
        <begin position="105"/>
        <end position="130"/>
    </location>
</feature>
<dbReference type="EMBL" id="PTJA01000002">
    <property type="protein sequence ID" value="PPK82739.1"/>
    <property type="molecule type" value="Genomic_DNA"/>
</dbReference>
<evidence type="ECO:0000256" key="10">
    <source>
        <dbReference type="RuleBase" id="RU363032"/>
    </source>
</evidence>
<dbReference type="Gene3D" id="1.10.3720.10">
    <property type="entry name" value="MetI-like"/>
    <property type="match status" value="1"/>
</dbReference>
<proteinExistence type="inferred from homology"/>
<feature type="transmembrane region" description="Helical" evidence="10">
    <location>
        <begin position="142"/>
        <end position="160"/>
    </location>
</feature>
<evidence type="ECO:0000256" key="8">
    <source>
        <dbReference type="ARBA" id="ARBA00023136"/>
    </source>
</evidence>
<evidence type="ECO:0000313" key="12">
    <source>
        <dbReference type="EMBL" id="PPK82739.1"/>
    </source>
</evidence>
<dbReference type="GO" id="GO:0015833">
    <property type="term" value="P:peptide transport"/>
    <property type="evidence" value="ECO:0007669"/>
    <property type="project" value="UniProtKB-KW"/>
</dbReference>
<organism evidence="12 13">
    <name type="scientific">Lacrimispora xylanisolvens</name>
    <dbReference type="NCBI Taxonomy" id="384636"/>
    <lineage>
        <taxon>Bacteria</taxon>
        <taxon>Bacillati</taxon>
        <taxon>Bacillota</taxon>
        <taxon>Clostridia</taxon>
        <taxon>Lachnospirales</taxon>
        <taxon>Lachnospiraceae</taxon>
        <taxon>Lacrimispora</taxon>
    </lineage>
</organism>
<dbReference type="PANTHER" id="PTHR43386:SF24">
    <property type="entry name" value="OLIGOPEPTIDE TRANSPORT SYSTEM PERMEASE PROTEIN AMID"/>
    <property type="match status" value="1"/>
</dbReference>
<dbReference type="GO" id="GO:0005886">
    <property type="term" value="C:plasma membrane"/>
    <property type="evidence" value="ECO:0007669"/>
    <property type="project" value="UniProtKB-SubCell"/>
</dbReference>
<accession>A0A2S6HXL0</accession>
<evidence type="ECO:0000256" key="6">
    <source>
        <dbReference type="ARBA" id="ARBA00022927"/>
    </source>
</evidence>
<evidence type="ECO:0000313" key="13">
    <source>
        <dbReference type="Proteomes" id="UP000237749"/>
    </source>
</evidence>
<dbReference type="PANTHER" id="PTHR43386">
    <property type="entry name" value="OLIGOPEPTIDE TRANSPORT SYSTEM PERMEASE PROTEIN APPC"/>
    <property type="match status" value="1"/>
</dbReference>
<keyword evidence="4 10" id="KW-0812">Transmembrane</keyword>
<keyword evidence="3" id="KW-1003">Cell membrane</keyword>
<name>A0A2S6HXL0_9FIRM</name>
<feature type="transmembrane region" description="Helical" evidence="10">
    <location>
        <begin position="242"/>
        <end position="262"/>
    </location>
</feature>
<keyword evidence="6" id="KW-0653">Protein transport</keyword>
<dbReference type="Pfam" id="PF12911">
    <property type="entry name" value="OppC_N"/>
    <property type="match status" value="1"/>
</dbReference>
<keyword evidence="7 10" id="KW-1133">Transmembrane helix</keyword>
<evidence type="ECO:0000256" key="1">
    <source>
        <dbReference type="ARBA" id="ARBA00004651"/>
    </source>
</evidence>
<dbReference type="GO" id="GO:0055085">
    <property type="term" value="P:transmembrane transport"/>
    <property type="evidence" value="ECO:0007669"/>
    <property type="project" value="InterPro"/>
</dbReference>
<keyword evidence="2 10" id="KW-0813">Transport</keyword>
<dbReference type="CDD" id="cd06261">
    <property type="entry name" value="TM_PBP2"/>
    <property type="match status" value="1"/>
</dbReference>
<evidence type="ECO:0000259" key="11">
    <source>
        <dbReference type="PROSITE" id="PS50928"/>
    </source>
</evidence>
<evidence type="ECO:0000256" key="7">
    <source>
        <dbReference type="ARBA" id="ARBA00022989"/>
    </source>
</evidence>
<comment type="caution">
    <text evidence="12">The sequence shown here is derived from an EMBL/GenBank/DDBJ whole genome shotgun (WGS) entry which is preliminary data.</text>
</comment>
<evidence type="ECO:0000256" key="5">
    <source>
        <dbReference type="ARBA" id="ARBA00022856"/>
    </source>
</evidence>
<keyword evidence="13" id="KW-1185">Reference proteome</keyword>
<sequence>MNSMVDKRFELADQSKFDADEVVRPNISYWQDAWRRLKKNKLAMLSMGVLLILFVMSVIGPSISGQNYTTLMPEIKNLPPDSTYWLGTDYLGRDLFSRLWKGLRFSIIVAVVAASLKVLIGCIYGAVMAYLGGFVDDIMMRIVEVLNSIPYLIVTLIILVVLGNGYLPLLFALCITNWTSTARMVRGQILKLRESEYIMASAALGASSGRVIIKHLIPNTLSLLILDLATSIPYIIFDETVLSFLGIGLQPPAFSLGTLLSAGQEAMAFYPTHLLYPSILLCLLVLSFNILGDGLRDALDPQLRD</sequence>
<comment type="similarity">
    <text evidence="9">Belongs to the binding-protein-dependent transport system permease family. OppBC subfamily.</text>
</comment>
<dbReference type="InterPro" id="IPR050366">
    <property type="entry name" value="BP-dependent_transpt_permease"/>
</dbReference>
<dbReference type="PROSITE" id="PS50928">
    <property type="entry name" value="ABC_TM1"/>
    <property type="match status" value="1"/>
</dbReference>
<dbReference type="OrthoDB" id="9783218at2"/>
<evidence type="ECO:0000256" key="4">
    <source>
        <dbReference type="ARBA" id="ARBA00022692"/>
    </source>
</evidence>
<dbReference type="AlphaFoldDB" id="A0A2S6HXL0"/>
<dbReference type="SUPFAM" id="SSF161098">
    <property type="entry name" value="MetI-like"/>
    <property type="match status" value="1"/>
</dbReference>
<feature type="transmembrane region" description="Helical" evidence="10">
    <location>
        <begin position="42"/>
        <end position="63"/>
    </location>
</feature>
<protein>
    <submittedName>
        <fullName evidence="12">Oligopeptide transport system permease protein</fullName>
    </submittedName>
</protein>
<comment type="subcellular location">
    <subcellularLocation>
        <location evidence="1 10">Cell membrane</location>
        <topology evidence="1 10">Multi-pass membrane protein</topology>
    </subcellularLocation>
</comment>
<dbReference type="RefSeq" id="WP_104435513.1">
    <property type="nucleotide sequence ID" value="NZ_CP070896.1"/>
</dbReference>
<feature type="transmembrane region" description="Helical" evidence="10">
    <location>
        <begin position="274"/>
        <end position="292"/>
    </location>
</feature>
<feature type="domain" description="ABC transmembrane type-1" evidence="11">
    <location>
        <begin position="103"/>
        <end position="292"/>
    </location>
</feature>
<keyword evidence="5" id="KW-0571">Peptide transport</keyword>
<dbReference type="GO" id="GO:0015031">
    <property type="term" value="P:protein transport"/>
    <property type="evidence" value="ECO:0007669"/>
    <property type="project" value="UniProtKB-KW"/>
</dbReference>
<keyword evidence="8 10" id="KW-0472">Membrane</keyword>
<dbReference type="InterPro" id="IPR000515">
    <property type="entry name" value="MetI-like"/>
</dbReference>
<evidence type="ECO:0000256" key="2">
    <source>
        <dbReference type="ARBA" id="ARBA00022448"/>
    </source>
</evidence>
<dbReference type="InterPro" id="IPR025966">
    <property type="entry name" value="OppC_N"/>
</dbReference>
<dbReference type="Proteomes" id="UP000237749">
    <property type="component" value="Unassembled WGS sequence"/>
</dbReference>
<dbReference type="InterPro" id="IPR035906">
    <property type="entry name" value="MetI-like_sf"/>
</dbReference>
<evidence type="ECO:0000256" key="3">
    <source>
        <dbReference type="ARBA" id="ARBA00022475"/>
    </source>
</evidence>
<gene>
    <name evidence="12" type="ORF">BXY41_102429</name>
</gene>
<dbReference type="Pfam" id="PF00528">
    <property type="entry name" value="BPD_transp_1"/>
    <property type="match status" value="1"/>
</dbReference>
<evidence type="ECO:0000256" key="9">
    <source>
        <dbReference type="ARBA" id="ARBA00024202"/>
    </source>
</evidence>